<evidence type="ECO:0000313" key="9">
    <source>
        <dbReference type="Proteomes" id="UP000701853"/>
    </source>
</evidence>
<dbReference type="Gene3D" id="1.20.58.760">
    <property type="entry name" value="Peptidase M41"/>
    <property type="match status" value="1"/>
</dbReference>
<feature type="domain" description="AAA ATPase AAA+ lid" evidence="7">
    <location>
        <begin position="62"/>
        <end position="105"/>
    </location>
</feature>
<dbReference type="Pfam" id="PF01434">
    <property type="entry name" value="Peptidase_M41"/>
    <property type="match status" value="1"/>
</dbReference>
<dbReference type="OrthoDB" id="1707850at2759"/>
<dbReference type="AlphaFoldDB" id="A0A8J5YAL4"/>
<dbReference type="PANTHER" id="PTHR23076">
    <property type="entry name" value="METALLOPROTEASE M41 FTSH"/>
    <property type="match status" value="1"/>
</dbReference>
<dbReference type="GO" id="GO:0006508">
    <property type="term" value="P:proteolysis"/>
    <property type="evidence" value="ECO:0007669"/>
    <property type="project" value="InterPro"/>
</dbReference>
<comment type="similarity">
    <text evidence="2">In the C-terminal section; belongs to the peptidase M41 family.</text>
</comment>
<dbReference type="PANTHER" id="PTHR23076:SF37">
    <property type="entry name" value="ATP-DEPENDENT ZINC METALLOPROTEASE FTSH 4, MITOCHONDRIAL"/>
    <property type="match status" value="1"/>
</dbReference>
<comment type="caution">
    <text evidence="8">The sequence shown here is derived from an EMBL/GenBank/DDBJ whole genome shotgun (WGS) entry which is preliminary data.</text>
</comment>
<evidence type="ECO:0000256" key="4">
    <source>
        <dbReference type="ARBA" id="ARBA00022946"/>
    </source>
</evidence>
<protein>
    <submittedName>
        <fullName evidence="8">Uncharacterized protein</fullName>
    </submittedName>
</protein>
<keyword evidence="5" id="KW-0472">Membrane</keyword>
<keyword evidence="9" id="KW-1185">Reference proteome</keyword>
<evidence type="ECO:0000256" key="1">
    <source>
        <dbReference type="ARBA" id="ARBA00001947"/>
    </source>
</evidence>
<feature type="domain" description="Peptidase M41" evidence="6">
    <location>
        <begin position="119"/>
        <end position="185"/>
    </location>
</feature>
<proteinExistence type="inferred from homology"/>
<evidence type="ECO:0000256" key="3">
    <source>
        <dbReference type="ARBA" id="ARBA00010550"/>
    </source>
</evidence>
<dbReference type="Proteomes" id="UP000701853">
    <property type="component" value="Chromosome 11"/>
</dbReference>
<keyword evidence="5" id="KW-0812">Transmembrane</keyword>
<evidence type="ECO:0000313" key="8">
    <source>
        <dbReference type="EMBL" id="KAG8477282.1"/>
    </source>
</evidence>
<dbReference type="GO" id="GO:0004176">
    <property type="term" value="F:ATP-dependent peptidase activity"/>
    <property type="evidence" value="ECO:0007669"/>
    <property type="project" value="InterPro"/>
</dbReference>
<dbReference type="InterPro" id="IPR027417">
    <property type="entry name" value="P-loop_NTPase"/>
</dbReference>
<sequence>MVSSELGNFKDQLCRIFRSLALGLLLIFGIGALVEDRGISKGPGQRRQIMESHMSKVLKAEDVDLMIIARGTIGFSGVDLANLINVAAVKAAMDGAKAVTMADLEYAKDKIILGSERKSALPDKDKTSFSRKQILARLDVAMGGRVVEELIFGENEVTSGAQSDLKNATNLARRMVTSRSMSTEIRLFIEKEVRELLERAYDNTKTILTTHGKEHYALANALLEHETIIGS</sequence>
<keyword evidence="4" id="KW-0809">Transit peptide</keyword>
<dbReference type="InterPro" id="IPR037219">
    <property type="entry name" value="Peptidase_M41-like"/>
</dbReference>
<evidence type="ECO:0000259" key="6">
    <source>
        <dbReference type="Pfam" id="PF01434"/>
    </source>
</evidence>
<feature type="transmembrane region" description="Helical" evidence="5">
    <location>
        <begin position="16"/>
        <end position="34"/>
    </location>
</feature>
<dbReference type="InterPro" id="IPR000642">
    <property type="entry name" value="Peptidase_M41"/>
</dbReference>
<dbReference type="FunFam" id="1.10.8.60:FF:000001">
    <property type="entry name" value="ATP-dependent zinc metalloprotease FtsH"/>
    <property type="match status" value="1"/>
</dbReference>
<dbReference type="GO" id="GO:0045037">
    <property type="term" value="P:protein import into chloroplast stroma"/>
    <property type="evidence" value="ECO:0007669"/>
    <property type="project" value="TreeGrafter"/>
</dbReference>
<evidence type="ECO:0000259" key="7">
    <source>
        <dbReference type="Pfam" id="PF17862"/>
    </source>
</evidence>
<dbReference type="Pfam" id="PF17862">
    <property type="entry name" value="AAA_lid_3"/>
    <property type="match status" value="1"/>
</dbReference>
<organism evidence="8 9">
    <name type="scientific">Gossypium anomalum</name>
    <dbReference type="NCBI Taxonomy" id="47600"/>
    <lineage>
        <taxon>Eukaryota</taxon>
        <taxon>Viridiplantae</taxon>
        <taxon>Streptophyta</taxon>
        <taxon>Embryophyta</taxon>
        <taxon>Tracheophyta</taxon>
        <taxon>Spermatophyta</taxon>
        <taxon>Magnoliopsida</taxon>
        <taxon>eudicotyledons</taxon>
        <taxon>Gunneridae</taxon>
        <taxon>Pentapetalae</taxon>
        <taxon>rosids</taxon>
        <taxon>malvids</taxon>
        <taxon>Malvales</taxon>
        <taxon>Malvaceae</taxon>
        <taxon>Malvoideae</taxon>
        <taxon>Gossypium</taxon>
    </lineage>
</organism>
<evidence type="ECO:0000256" key="2">
    <source>
        <dbReference type="ARBA" id="ARBA00010044"/>
    </source>
</evidence>
<dbReference type="GO" id="GO:0009507">
    <property type="term" value="C:chloroplast"/>
    <property type="evidence" value="ECO:0007669"/>
    <property type="project" value="TreeGrafter"/>
</dbReference>
<name>A0A8J5YAL4_9ROSI</name>
<keyword evidence="5" id="KW-1133">Transmembrane helix</keyword>
<dbReference type="SUPFAM" id="SSF140990">
    <property type="entry name" value="FtsH protease domain-like"/>
    <property type="match status" value="1"/>
</dbReference>
<dbReference type="GO" id="GO:0004222">
    <property type="term" value="F:metalloendopeptidase activity"/>
    <property type="evidence" value="ECO:0007669"/>
    <property type="project" value="InterPro"/>
</dbReference>
<dbReference type="SUPFAM" id="SSF52540">
    <property type="entry name" value="P-loop containing nucleoside triphosphate hydrolases"/>
    <property type="match status" value="1"/>
</dbReference>
<dbReference type="EMBL" id="JAHUZN010000011">
    <property type="protein sequence ID" value="KAG8477282.1"/>
    <property type="molecule type" value="Genomic_DNA"/>
</dbReference>
<evidence type="ECO:0000256" key="5">
    <source>
        <dbReference type="SAM" id="Phobius"/>
    </source>
</evidence>
<dbReference type="GO" id="GO:0005524">
    <property type="term" value="F:ATP binding"/>
    <property type="evidence" value="ECO:0007669"/>
    <property type="project" value="InterPro"/>
</dbReference>
<comment type="cofactor">
    <cofactor evidence="1">
        <name>Zn(2+)</name>
        <dbReference type="ChEBI" id="CHEBI:29105"/>
    </cofactor>
</comment>
<reference evidence="8 9" key="1">
    <citation type="journal article" date="2021" name="bioRxiv">
        <title>The Gossypium anomalum genome as a resource for cotton improvement and evolutionary analysis of hybrid incompatibility.</title>
        <authorList>
            <person name="Grover C.E."/>
            <person name="Yuan D."/>
            <person name="Arick M.A."/>
            <person name="Miller E.R."/>
            <person name="Hu G."/>
            <person name="Peterson D.G."/>
            <person name="Wendel J.F."/>
            <person name="Udall J.A."/>
        </authorList>
    </citation>
    <scope>NUCLEOTIDE SEQUENCE [LARGE SCALE GENOMIC DNA]</scope>
    <source>
        <strain evidence="8">JFW-Udall</strain>
        <tissue evidence="8">Leaf</tissue>
    </source>
</reference>
<comment type="similarity">
    <text evidence="3">In the N-terminal section; belongs to the AAA ATPase family.</text>
</comment>
<dbReference type="InterPro" id="IPR041569">
    <property type="entry name" value="AAA_lid_3"/>
</dbReference>
<accession>A0A8J5YAL4</accession>
<gene>
    <name evidence="8" type="ORF">CXB51_030934</name>
</gene>